<dbReference type="Pfam" id="PF00005">
    <property type="entry name" value="ABC_tran"/>
    <property type="match status" value="1"/>
</dbReference>
<feature type="transmembrane region" description="Helical" evidence="9">
    <location>
        <begin position="249"/>
        <end position="269"/>
    </location>
</feature>
<dbReference type="GO" id="GO:0090374">
    <property type="term" value="P:oligopeptide export from mitochondrion"/>
    <property type="evidence" value="ECO:0007669"/>
    <property type="project" value="TreeGrafter"/>
</dbReference>
<dbReference type="InterPro" id="IPR011527">
    <property type="entry name" value="ABC1_TM_dom"/>
</dbReference>
<keyword evidence="6 12" id="KW-0067">ATP-binding</keyword>
<dbReference type="PROSITE" id="PS50929">
    <property type="entry name" value="ABC_TM1F"/>
    <property type="match status" value="1"/>
</dbReference>
<name>A0A6G8I2L2_9STRE</name>
<organism evidence="12 13">
    <name type="scientific">Streptococcus ruminicola</name>
    <dbReference type="NCBI Taxonomy" id="2686210"/>
    <lineage>
        <taxon>Bacteria</taxon>
        <taxon>Bacillati</taxon>
        <taxon>Bacillota</taxon>
        <taxon>Bacilli</taxon>
        <taxon>Lactobacillales</taxon>
        <taxon>Streptococcaceae</taxon>
        <taxon>Streptococcus</taxon>
    </lineage>
</organism>
<dbReference type="InterPro" id="IPR003593">
    <property type="entry name" value="AAA+_ATPase"/>
</dbReference>
<dbReference type="AlphaFoldDB" id="A0A6G8I2L2"/>
<dbReference type="EMBL" id="CP046919">
    <property type="protein sequence ID" value="QIM47298.1"/>
    <property type="molecule type" value="Genomic_DNA"/>
</dbReference>
<evidence type="ECO:0000256" key="9">
    <source>
        <dbReference type="SAM" id="Phobius"/>
    </source>
</evidence>
<dbReference type="Gene3D" id="3.40.50.300">
    <property type="entry name" value="P-loop containing nucleotide triphosphate hydrolases"/>
    <property type="match status" value="1"/>
</dbReference>
<evidence type="ECO:0000256" key="6">
    <source>
        <dbReference type="ARBA" id="ARBA00022840"/>
    </source>
</evidence>
<feature type="transmembrane region" description="Helical" evidence="9">
    <location>
        <begin position="162"/>
        <end position="184"/>
    </location>
</feature>
<dbReference type="InterPro" id="IPR003439">
    <property type="entry name" value="ABC_transporter-like_ATP-bd"/>
</dbReference>
<keyword evidence="5" id="KW-0547">Nucleotide-binding</keyword>
<evidence type="ECO:0000256" key="8">
    <source>
        <dbReference type="ARBA" id="ARBA00023136"/>
    </source>
</evidence>
<dbReference type="CDD" id="cd18548">
    <property type="entry name" value="ABC_6TM_Tm287_like"/>
    <property type="match status" value="1"/>
</dbReference>
<accession>A0A6G8I2L2</accession>
<evidence type="ECO:0000256" key="5">
    <source>
        <dbReference type="ARBA" id="ARBA00022741"/>
    </source>
</evidence>
<reference evidence="12 13" key="1">
    <citation type="submission" date="2019-12" db="EMBL/GenBank/DDBJ databases">
        <title>Complete genome sequence of Streptococcus sp. CNU G2 isolated frome Bos taurus coreanae.</title>
        <authorList>
            <person name="Park S.Y."/>
            <person name="Kim J.H."/>
            <person name="Seo S.W."/>
        </authorList>
    </citation>
    <scope>NUCLEOTIDE SEQUENCE [LARGE SCALE GENOMIC DNA]</scope>
    <source>
        <strain evidence="12 13">CNU G2</strain>
    </source>
</reference>
<evidence type="ECO:0000256" key="3">
    <source>
        <dbReference type="ARBA" id="ARBA00022475"/>
    </source>
</evidence>
<keyword evidence="7 9" id="KW-1133">Transmembrane helix</keyword>
<dbReference type="InterPro" id="IPR027417">
    <property type="entry name" value="P-loop_NTPase"/>
</dbReference>
<dbReference type="Gene3D" id="1.20.1560.10">
    <property type="entry name" value="ABC transporter type 1, transmembrane domain"/>
    <property type="match status" value="1"/>
</dbReference>
<protein>
    <submittedName>
        <fullName evidence="12">ATP-binding cassette domain-containing protein</fullName>
    </submittedName>
</protein>
<feature type="domain" description="ABC transmembrane type-1" evidence="11">
    <location>
        <begin position="17"/>
        <end position="321"/>
    </location>
</feature>
<dbReference type="RefSeq" id="WP_166044308.1">
    <property type="nucleotide sequence ID" value="NZ_CP046919.1"/>
</dbReference>
<dbReference type="Pfam" id="PF00664">
    <property type="entry name" value="ABC_membrane"/>
    <property type="match status" value="1"/>
</dbReference>
<evidence type="ECO:0000259" key="11">
    <source>
        <dbReference type="PROSITE" id="PS50929"/>
    </source>
</evidence>
<feature type="transmembrane region" description="Helical" evidence="9">
    <location>
        <begin position="67"/>
        <end position="89"/>
    </location>
</feature>
<dbReference type="PANTHER" id="PTHR43394:SF1">
    <property type="entry name" value="ATP-BINDING CASSETTE SUB-FAMILY B MEMBER 10, MITOCHONDRIAL"/>
    <property type="match status" value="1"/>
</dbReference>
<proteinExistence type="predicted"/>
<keyword evidence="4 9" id="KW-0812">Transmembrane</keyword>
<feature type="transmembrane region" description="Helical" evidence="9">
    <location>
        <begin position="12"/>
        <end position="29"/>
    </location>
</feature>
<dbReference type="SUPFAM" id="SSF90123">
    <property type="entry name" value="ABC transporter transmembrane region"/>
    <property type="match status" value="1"/>
</dbReference>
<dbReference type="InterPro" id="IPR036640">
    <property type="entry name" value="ABC1_TM_sf"/>
</dbReference>
<evidence type="ECO:0000313" key="12">
    <source>
        <dbReference type="EMBL" id="QIM47298.1"/>
    </source>
</evidence>
<dbReference type="PROSITE" id="PS50893">
    <property type="entry name" value="ABC_TRANSPORTER_2"/>
    <property type="match status" value="1"/>
</dbReference>
<dbReference type="SUPFAM" id="SSF52540">
    <property type="entry name" value="P-loop containing nucleoside triphosphate hydrolases"/>
    <property type="match status" value="1"/>
</dbReference>
<dbReference type="SMART" id="SM00382">
    <property type="entry name" value="AAA"/>
    <property type="match status" value="1"/>
</dbReference>
<dbReference type="PANTHER" id="PTHR43394">
    <property type="entry name" value="ATP-DEPENDENT PERMEASE MDL1, MITOCHONDRIAL"/>
    <property type="match status" value="1"/>
</dbReference>
<gene>
    <name evidence="12" type="ORF">GPZ88_09760</name>
</gene>
<keyword evidence="3" id="KW-1003">Cell membrane</keyword>
<dbReference type="KEGG" id="srum:GPZ88_09760"/>
<keyword evidence="2" id="KW-0813">Transport</keyword>
<dbReference type="PROSITE" id="PS00211">
    <property type="entry name" value="ABC_TRANSPORTER_1"/>
    <property type="match status" value="1"/>
</dbReference>
<dbReference type="Proteomes" id="UP000503166">
    <property type="component" value="Chromosome"/>
</dbReference>
<dbReference type="GO" id="GO:0016887">
    <property type="term" value="F:ATP hydrolysis activity"/>
    <property type="evidence" value="ECO:0007669"/>
    <property type="project" value="InterPro"/>
</dbReference>
<evidence type="ECO:0000256" key="2">
    <source>
        <dbReference type="ARBA" id="ARBA00022448"/>
    </source>
</evidence>
<evidence type="ECO:0000256" key="4">
    <source>
        <dbReference type="ARBA" id="ARBA00022692"/>
    </source>
</evidence>
<dbReference type="GO" id="GO:0015421">
    <property type="term" value="F:ABC-type oligopeptide transporter activity"/>
    <property type="evidence" value="ECO:0007669"/>
    <property type="project" value="TreeGrafter"/>
</dbReference>
<keyword evidence="8 9" id="KW-0472">Membrane</keyword>
<feature type="transmembrane region" description="Helical" evidence="9">
    <location>
        <begin position="132"/>
        <end position="156"/>
    </location>
</feature>
<evidence type="ECO:0000256" key="7">
    <source>
        <dbReference type="ARBA" id="ARBA00022989"/>
    </source>
</evidence>
<evidence type="ECO:0000259" key="10">
    <source>
        <dbReference type="PROSITE" id="PS50893"/>
    </source>
</evidence>
<evidence type="ECO:0000256" key="1">
    <source>
        <dbReference type="ARBA" id="ARBA00004651"/>
    </source>
</evidence>
<dbReference type="InterPro" id="IPR039421">
    <property type="entry name" value="Type_1_exporter"/>
</dbReference>
<evidence type="ECO:0000313" key="13">
    <source>
        <dbReference type="Proteomes" id="UP000503166"/>
    </source>
</evidence>
<feature type="domain" description="ABC transporter" evidence="10">
    <location>
        <begin position="355"/>
        <end position="593"/>
    </location>
</feature>
<dbReference type="InterPro" id="IPR017871">
    <property type="entry name" value="ABC_transporter-like_CS"/>
</dbReference>
<dbReference type="GO" id="GO:0005886">
    <property type="term" value="C:plasma membrane"/>
    <property type="evidence" value="ECO:0007669"/>
    <property type="project" value="UniProtKB-SubCell"/>
</dbReference>
<dbReference type="FunFam" id="3.40.50.300:FF:000854">
    <property type="entry name" value="Multidrug ABC transporter ATP-binding protein"/>
    <property type="match status" value="1"/>
</dbReference>
<feature type="transmembrane region" description="Helical" evidence="9">
    <location>
        <begin position="301"/>
        <end position="319"/>
    </location>
</feature>
<sequence length="604" mass="67110">MLKIFKRLTAKEIIMMIIAVLFVCLNVFLDLKIPDYMSDITSLLSTQGTKAKDIFAWNLDAPGMRMVLLSLGSFAASVVVGFLAARIAASFSTRLRDDIFHSVLDFSDAEIKKFSIPSLLTRTTNDITQIQLVFTMGLQVITKGPIMAIWAITKIADKNHEWLMVLVVAVAVMILMLIFLLMMVMPKQRMIQKLTDKLNSITRESLTGIRVVRAYNAESYQDGKFAKANDNVTNFNLFINRSMALMSPVMTSISSGMTLAIYWIGAFLIEDIAIPKDPTKIAGAMQDKVNIFSDMVVYSSYAMQVVIGFMMMIIVFFILPRAVVAAGRINEVLDTKPSVIYPEESKVQPVEKGSVEFDDVSFRYSDHSEAVLEHVSFKAKAGDTVAFIGSTGSGKSTLVNLIPRFYDASEGTIKVDGVDVRDYDHDTLHKIIGYIPQKAVLFSGDIASNMDMGDSNSSPLDDDKMWEALDLAQGKDFVESKEGQLKAQVSQGGQNFSGGQKQRLAIARALARKPEIIIFDDSFSALDYKTDRILRSQLKERTADMTKLIVAQRISTIMDADQILVLDEGKVVGQGTHEELLANNEVYREIAYSQLSKEELENGK</sequence>
<comment type="subcellular location">
    <subcellularLocation>
        <location evidence="1">Cell membrane</location>
        <topology evidence="1">Multi-pass membrane protein</topology>
    </subcellularLocation>
</comment>
<dbReference type="GO" id="GO:0005524">
    <property type="term" value="F:ATP binding"/>
    <property type="evidence" value="ECO:0007669"/>
    <property type="project" value="UniProtKB-KW"/>
</dbReference>